<keyword evidence="1" id="KW-1133">Transmembrane helix</keyword>
<feature type="transmembrane region" description="Helical" evidence="1">
    <location>
        <begin position="99"/>
        <end position="120"/>
    </location>
</feature>
<feature type="transmembrane region" description="Helical" evidence="1">
    <location>
        <begin position="65"/>
        <end position="84"/>
    </location>
</feature>
<dbReference type="Pfam" id="PF19665">
    <property type="entry name" value="DUF6168"/>
    <property type="match status" value="1"/>
</dbReference>
<dbReference type="AlphaFoldDB" id="A0A9X1L689"/>
<gene>
    <name evidence="2" type="ORF">LG651_03655</name>
</gene>
<evidence type="ECO:0000313" key="3">
    <source>
        <dbReference type="Proteomes" id="UP001139286"/>
    </source>
</evidence>
<dbReference type="EMBL" id="JAJAPX010000001">
    <property type="protein sequence ID" value="MCB4807334.1"/>
    <property type="molecule type" value="Genomic_DNA"/>
</dbReference>
<feature type="transmembrane region" description="Helical" evidence="1">
    <location>
        <begin position="5"/>
        <end position="23"/>
    </location>
</feature>
<reference evidence="2" key="1">
    <citation type="submission" date="2021-10" db="EMBL/GenBank/DDBJ databases">
        <title>Tamlana sargassums sp. nov., and Tamlana laminarinivorans sp. nov., two new bacteria isolated from the brown alga.</title>
        <authorList>
            <person name="Li J."/>
        </authorList>
    </citation>
    <scope>NUCLEOTIDE SEQUENCE</scope>
    <source>
        <strain evidence="2">62-3</strain>
    </source>
</reference>
<keyword evidence="1" id="KW-0472">Membrane</keyword>
<evidence type="ECO:0000313" key="2">
    <source>
        <dbReference type="EMBL" id="MCB4807334.1"/>
    </source>
</evidence>
<evidence type="ECO:0000256" key="1">
    <source>
        <dbReference type="SAM" id="Phobius"/>
    </source>
</evidence>
<dbReference type="RefSeq" id="WP_226694791.1">
    <property type="nucleotide sequence ID" value="NZ_JAJAPX010000001.1"/>
</dbReference>
<keyword evidence="3" id="KW-1185">Reference proteome</keyword>
<comment type="caution">
    <text evidence="2">The sequence shown here is derived from an EMBL/GenBank/DDBJ whole genome shotgun (WGS) entry which is preliminary data.</text>
</comment>
<protein>
    <submittedName>
        <fullName evidence="2">DUF6168 family protein</fullName>
    </submittedName>
</protein>
<keyword evidence="1" id="KW-0812">Transmembrane</keyword>
<accession>A0A9X1L689</accession>
<dbReference type="InterPro" id="IPR046166">
    <property type="entry name" value="DUF6168"/>
</dbReference>
<sequence>MIKRILLYALVVVSALFSSYFLHDYIISTALSFKLWQVYVFHAIAAFLVYLCVEITAEKLPNQAGYAYLMLMFFKIGAFVLIFQESVFAKESLLKVESVALVVPLFLFLIIEAIAVARLLNSK</sequence>
<feature type="transmembrane region" description="Helical" evidence="1">
    <location>
        <begin position="35"/>
        <end position="53"/>
    </location>
</feature>
<dbReference type="Proteomes" id="UP001139286">
    <property type="component" value="Unassembled WGS sequence"/>
</dbReference>
<proteinExistence type="predicted"/>
<organism evidence="2 3">
    <name type="scientific">Neotamlana sargassicola</name>
    <dbReference type="NCBI Taxonomy" id="2883125"/>
    <lineage>
        <taxon>Bacteria</taxon>
        <taxon>Pseudomonadati</taxon>
        <taxon>Bacteroidota</taxon>
        <taxon>Flavobacteriia</taxon>
        <taxon>Flavobacteriales</taxon>
        <taxon>Flavobacteriaceae</taxon>
        <taxon>Neotamlana</taxon>
    </lineage>
</organism>
<name>A0A9X1L689_9FLAO</name>